<dbReference type="OMA" id="RMSHTAP"/>
<dbReference type="CTD" id="126789"/>
<keyword evidence="3 4" id="KW-0413">Isomerase</keyword>
<dbReference type="PANTHER" id="PTHR11142">
    <property type="entry name" value="PSEUDOURIDYLATE SYNTHASE"/>
    <property type="match status" value="1"/>
</dbReference>
<dbReference type="FunFam" id="3.30.70.580:FF:000011">
    <property type="entry name" value="tRNA pseudouridine synthase"/>
    <property type="match status" value="1"/>
</dbReference>
<dbReference type="EC" id="5.4.99.12" evidence="4"/>
<keyword evidence="2 4" id="KW-0819">tRNA processing</keyword>
<dbReference type="GO" id="GO:0160147">
    <property type="term" value="F:tRNA pseudouridine(38-40) synthase activity"/>
    <property type="evidence" value="ECO:0007669"/>
    <property type="project" value="UniProtKB-EC"/>
</dbReference>
<feature type="domain" description="Pseudouridine synthase I TruA alpha/beta" evidence="5">
    <location>
        <begin position="331"/>
        <end position="385"/>
    </location>
</feature>
<evidence type="ECO:0000313" key="6">
    <source>
        <dbReference type="Proteomes" id="UP000694845"/>
    </source>
</evidence>
<dbReference type="GO" id="GO:0031119">
    <property type="term" value="P:tRNA pseudouridine synthesis"/>
    <property type="evidence" value="ECO:0007669"/>
    <property type="project" value="TreeGrafter"/>
</dbReference>
<dbReference type="InterPro" id="IPR020095">
    <property type="entry name" value="PsdUridine_synth_TruA_C"/>
</dbReference>
<dbReference type="PANTHER" id="PTHR11142:SF0">
    <property type="entry name" value="TRNA PSEUDOURIDINE SYNTHASE-LIKE 1"/>
    <property type="match status" value="1"/>
</dbReference>
<evidence type="ECO:0000259" key="5">
    <source>
        <dbReference type="Pfam" id="PF01416"/>
    </source>
</evidence>
<feature type="domain" description="Pseudouridine synthase I TruA alpha/beta" evidence="5">
    <location>
        <begin position="162"/>
        <end position="283"/>
    </location>
</feature>
<dbReference type="InterPro" id="IPR001406">
    <property type="entry name" value="PsdUridine_synth_TruA"/>
</dbReference>
<comment type="similarity">
    <text evidence="1 4">Belongs to the tRNA pseudouridine synthase TruA family.</text>
</comment>
<dbReference type="GO" id="GO:0003723">
    <property type="term" value="F:RNA binding"/>
    <property type="evidence" value="ECO:0007669"/>
    <property type="project" value="InterPro"/>
</dbReference>
<evidence type="ECO:0000256" key="2">
    <source>
        <dbReference type="ARBA" id="ARBA00022694"/>
    </source>
</evidence>
<dbReference type="SUPFAM" id="SSF55120">
    <property type="entry name" value="Pseudouridine synthase"/>
    <property type="match status" value="2"/>
</dbReference>
<accession>A0A8B7YB80</accession>
<evidence type="ECO:0000256" key="4">
    <source>
        <dbReference type="RuleBase" id="RU003792"/>
    </source>
</evidence>
<dbReference type="HAMAP" id="MF_00171">
    <property type="entry name" value="TruA"/>
    <property type="match status" value="1"/>
</dbReference>
<dbReference type="InterPro" id="IPR020094">
    <property type="entry name" value="TruA/RsuA/RluB/E/F_N"/>
</dbReference>
<name>A0A8B7YB80_ACAPL</name>
<dbReference type="AlphaFoldDB" id="A0A8B7YB80"/>
<dbReference type="InterPro" id="IPR020103">
    <property type="entry name" value="PsdUridine_synth_cat_dom_sf"/>
</dbReference>
<dbReference type="GeneID" id="110979205"/>
<comment type="catalytic activity">
    <reaction evidence="4">
        <text>uridine(38/39/40) in tRNA = pseudouridine(38/39/40) in tRNA</text>
        <dbReference type="Rhea" id="RHEA:22376"/>
        <dbReference type="Rhea" id="RHEA-COMP:10085"/>
        <dbReference type="Rhea" id="RHEA-COMP:10087"/>
        <dbReference type="ChEBI" id="CHEBI:65314"/>
        <dbReference type="ChEBI" id="CHEBI:65315"/>
        <dbReference type="EC" id="5.4.99.12"/>
    </reaction>
</comment>
<dbReference type="Gene3D" id="3.30.70.580">
    <property type="entry name" value="Pseudouridine synthase I, catalytic domain, N-terminal subdomain"/>
    <property type="match status" value="1"/>
</dbReference>
<protein>
    <recommendedName>
        <fullName evidence="4">tRNA pseudouridine synthase</fullName>
        <ecNumber evidence="4">5.4.99.12</ecNumber>
    </recommendedName>
</protein>
<dbReference type="KEGG" id="aplc:110979205"/>
<proteinExistence type="inferred from homology"/>
<evidence type="ECO:0000256" key="3">
    <source>
        <dbReference type="ARBA" id="ARBA00023235"/>
    </source>
</evidence>
<sequence>MVRYLIHFQYIGTKYCGVVRAPKDTLATSGKIGVQDAIEKALARLNPYQPTKIHVSSRTDAGVHALCNTAHFDLVRPPNKPPAFHDQSLCLGLNSFIDRSEQVRVMRARRVPDNFHCQHRAVSRSYLYRIAAGCTHRNLPITERDRCWPVSPKLNVEAMKEATKIFLGTHDFSAFQSMSKDSSLKSPVKTMDSIEIAPSQGFLSHHWSRDNTPDIQFLEVSFRSRSFLYRQIRRMVSALVSVGKGSRSLDEVKEVLESRNNAHPRMSHTAPPEGLYLKEVLYDEQAKALNACCWTKLCILGNTTAQQSRSKESRREVVKHCRYQNLYPCIQHEIRRMVSALVSVGKGSRSLDEVKEVLESRNNAHPRMSHTAPPEGLYLKEVLYDEQDLLLENSSEPECENLEYIQPKS</sequence>
<keyword evidence="6" id="KW-1185">Reference proteome</keyword>
<evidence type="ECO:0000313" key="7">
    <source>
        <dbReference type="RefSeq" id="XP_022090499.1"/>
    </source>
</evidence>
<dbReference type="Gene3D" id="3.30.70.660">
    <property type="entry name" value="Pseudouridine synthase I, catalytic domain, C-terminal subdomain"/>
    <property type="match status" value="2"/>
</dbReference>
<evidence type="ECO:0000256" key="1">
    <source>
        <dbReference type="ARBA" id="ARBA00009375"/>
    </source>
</evidence>
<dbReference type="CDD" id="cd02570">
    <property type="entry name" value="PseudoU_synth_EcTruA"/>
    <property type="match status" value="1"/>
</dbReference>
<dbReference type="Pfam" id="PF01416">
    <property type="entry name" value="PseudoU_synth_1"/>
    <property type="match status" value="2"/>
</dbReference>
<dbReference type="OrthoDB" id="271910at2759"/>
<dbReference type="RefSeq" id="XP_022090499.1">
    <property type="nucleotide sequence ID" value="XM_022234807.1"/>
</dbReference>
<organism evidence="6 7">
    <name type="scientific">Acanthaster planci</name>
    <name type="common">Crown-of-thorns starfish</name>
    <dbReference type="NCBI Taxonomy" id="133434"/>
    <lineage>
        <taxon>Eukaryota</taxon>
        <taxon>Metazoa</taxon>
        <taxon>Echinodermata</taxon>
        <taxon>Eleutherozoa</taxon>
        <taxon>Asterozoa</taxon>
        <taxon>Asteroidea</taxon>
        <taxon>Valvatacea</taxon>
        <taxon>Valvatida</taxon>
        <taxon>Acanthasteridae</taxon>
        <taxon>Acanthaster</taxon>
    </lineage>
</organism>
<gene>
    <name evidence="7" type="primary">LOC110979205</name>
</gene>
<dbReference type="InterPro" id="IPR020097">
    <property type="entry name" value="PsdUridine_synth_TruA_a/b_dom"/>
</dbReference>
<dbReference type="Proteomes" id="UP000694845">
    <property type="component" value="Unplaced"/>
</dbReference>
<reference evidence="7" key="1">
    <citation type="submission" date="2025-08" db="UniProtKB">
        <authorList>
            <consortium name="RefSeq"/>
        </authorList>
    </citation>
    <scope>IDENTIFICATION</scope>
</reference>